<evidence type="ECO:0000313" key="4">
    <source>
        <dbReference type="Proteomes" id="UP000426444"/>
    </source>
</evidence>
<dbReference type="EMBL" id="CP046457">
    <property type="protein sequence ID" value="QGT99102.1"/>
    <property type="molecule type" value="Genomic_DNA"/>
</dbReference>
<dbReference type="PANTHER" id="PTHR37689">
    <property type="entry name" value="PROTEIN FDHE"/>
    <property type="match status" value="1"/>
</dbReference>
<dbReference type="Gene3D" id="3.90.1670.10">
    <property type="entry name" value="FdhE-like domain"/>
    <property type="match status" value="1"/>
</dbReference>
<keyword evidence="4" id="KW-1185">Reference proteome</keyword>
<dbReference type="InterPro" id="IPR006452">
    <property type="entry name" value="Formate_DH_accessory"/>
</dbReference>
<dbReference type="GO" id="GO:0005829">
    <property type="term" value="C:cytosol"/>
    <property type="evidence" value="ECO:0007669"/>
    <property type="project" value="TreeGrafter"/>
</dbReference>
<dbReference type="KEGG" id="salq:SYNTR_0509"/>
<feature type="domain" description="FdhE C-terminal" evidence="2">
    <location>
        <begin position="203"/>
        <end position="272"/>
    </location>
</feature>
<name>A0A6I6DEF3_9FIRM</name>
<reference evidence="4" key="1">
    <citation type="journal article" date="2019" name="Microbiology">
        <title>Complete Genome Sequence of an Uncultured Bacterium of the Candidate Phylum Bipolaricaulota.</title>
        <authorList>
            <person name="Kadnikov V.V."/>
            <person name="Mardanov A.V."/>
            <person name="Beletsky A.V."/>
            <person name="Frank Y.A."/>
            <person name="Karnachuk O.V."/>
            <person name="Ravin N.V."/>
        </authorList>
    </citation>
    <scope>NUCLEOTIDE SEQUENCE [LARGE SCALE GENOMIC DNA]</scope>
</reference>
<dbReference type="SUPFAM" id="SSF144020">
    <property type="entry name" value="FdhE-like"/>
    <property type="match status" value="1"/>
</dbReference>
<dbReference type="Proteomes" id="UP000426444">
    <property type="component" value="Chromosome"/>
</dbReference>
<dbReference type="GO" id="GO:0008199">
    <property type="term" value="F:ferric iron binding"/>
    <property type="evidence" value="ECO:0007669"/>
    <property type="project" value="TreeGrafter"/>
</dbReference>
<dbReference type="Pfam" id="PF24860">
    <property type="entry name" value="FdhE_C"/>
    <property type="match status" value="1"/>
</dbReference>
<dbReference type="RefSeq" id="WP_156203031.1">
    <property type="nucleotide sequence ID" value="NZ_CP046457.1"/>
</dbReference>
<protein>
    <submittedName>
        <fullName evidence="3">Formate dehydrogenase formation protein FdhE</fullName>
    </submittedName>
</protein>
<dbReference type="InterPro" id="IPR056796">
    <property type="entry name" value="FdhE_C"/>
</dbReference>
<dbReference type="AlphaFoldDB" id="A0A6I6DEF3"/>
<dbReference type="InterPro" id="IPR024064">
    <property type="entry name" value="FdhE-like_sf"/>
</dbReference>
<sequence>MVRKVPVELPEGYVEFYKDLETWQNETQVKLNKLYSRDEVDLNTILTNNEKSLIKIIDFTINKDTFENVYLEFLAFLDKARPSVSPLIKAISDNINLIDFENLANKVLDDDYAYFNKLSEDIGVSRDFLIFTVDHTMRPFLRAYAKPFNENIGEDDLQAWSNSGICPICSSKSNFCRLRASDGRRFMFCERCFTEWETRYLYCIHCTNDEPKTIKYFTVENDESYQLYICEKCNCYVKTYDERPSGREVDLFIANIETIYLDMLAEEKGYSNSPTTN</sequence>
<organism evidence="3 4">
    <name type="scientific">Candidatus Syntrophocurvum alkaliphilum</name>
    <dbReference type="NCBI Taxonomy" id="2293317"/>
    <lineage>
        <taxon>Bacteria</taxon>
        <taxon>Bacillati</taxon>
        <taxon>Bacillota</taxon>
        <taxon>Clostridia</taxon>
        <taxon>Eubacteriales</taxon>
        <taxon>Syntrophomonadaceae</taxon>
        <taxon>Candidatus Syntrophocurvum</taxon>
    </lineage>
</organism>
<dbReference type="GO" id="GO:0051604">
    <property type="term" value="P:protein maturation"/>
    <property type="evidence" value="ECO:0007669"/>
    <property type="project" value="TreeGrafter"/>
</dbReference>
<keyword evidence="1" id="KW-0963">Cytoplasm</keyword>
<dbReference type="OrthoDB" id="9811074at2"/>
<dbReference type="CDD" id="cd16341">
    <property type="entry name" value="FdhE"/>
    <property type="match status" value="1"/>
</dbReference>
<evidence type="ECO:0000313" key="3">
    <source>
        <dbReference type="EMBL" id="QGT99102.1"/>
    </source>
</evidence>
<evidence type="ECO:0000256" key="1">
    <source>
        <dbReference type="ARBA" id="ARBA00022490"/>
    </source>
</evidence>
<accession>A0A6I6DEF3</accession>
<dbReference type="PANTHER" id="PTHR37689:SF1">
    <property type="entry name" value="PROTEIN FDHE"/>
    <property type="match status" value="1"/>
</dbReference>
<gene>
    <name evidence="3" type="ORF">SYNTR_0509</name>
</gene>
<evidence type="ECO:0000259" key="2">
    <source>
        <dbReference type="Pfam" id="PF24860"/>
    </source>
</evidence>
<proteinExistence type="predicted"/>